<feature type="compositionally biased region" description="Basic and acidic residues" evidence="2">
    <location>
        <begin position="40"/>
        <end position="52"/>
    </location>
</feature>
<dbReference type="Proteomes" id="UP001151760">
    <property type="component" value="Unassembled WGS sequence"/>
</dbReference>
<organism evidence="3 4">
    <name type="scientific">Tanacetum coccineum</name>
    <dbReference type="NCBI Taxonomy" id="301880"/>
    <lineage>
        <taxon>Eukaryota</taxon>
        <taxon>Viridiplantae</taxon>
        <taxon>Streptophyta</taxon>
        <taxon>Embryophyta</taxon>
        <taxon>Tracheophyta</taxon>
        <taxon>Spermatophyta</taxon>
        <taxon>Magnoliopsida</taxon>
        <taxon>eudicotyledons</taxon>
        <taxon>Gunneridae</taxon>
        <taxon>Pentapetalae</taxon>
        <taxon>asterids</taxon>
        <taxon>campanulids</taxon>
        <taxon>Asterales</taxon>
        <taxon>Asteraceae</taxon>
        <taxon>Asteroideae</taxon>
        <taxon>Anthemideae</taxon>
        <taxon>Anthemidinae</taxon>
        <taxon>Tanacetum</taxon>
    </lineage>
</organism>
<feature type="region of interest" description="Disordered" evidence="2">
    <location>
        <begin position="339"/>
        <end position="372"/>
    </location>
</feature>
<gene>
    <name evidence="3" type="ORF">Tco_0682013</name>
</gene>
<evidence type="ECO:0000256" key="2">
    <source>
        <dbReference type="SAM" id="MobiDB-lite"/>
    </source>
</evidence>
<name>A0ABQ4XPZ1_9ASTR</name>
<keyword evidence="1" id="KW-0175">Coiled coil</keyword>
<evidence type="ECO:0000313" key="4">
    <source>
        <dbReference type="Proteomes" id="UP001151760"/>
    </source>
</evidence>
<reference evidence="3" key="2">
    <citation type="submission" date="2022-01" db="EMBL/GenBank/DDBJ databases">
        <authorList>
            <person name="Yamashiro T."/>
            <person name="Shiraishi A."/>
            <person name="Satake H."/>
            <person name="Nakayama K."/>
        </authorList>
    </citation>
    <scope>NUCLEOTIDE SEQUENCE</scope>
</reference>
<dbReference type="EMBL" id="BQNB010009719">
    <property type="protein sequence ID" value="GJS67449.1"/>
    <property type="molecule type" value="Genomic_DNA"/>
</dbReference>
<sequence>MKKTQGPSLSALKNCILAQEGHCDHGRKQLRLEVSSRQPQDQKPEHGAKEESAEVTQLRAQVFGLEATESSLRGEVASANDHNVLLEQECNSLKLKVMGLESTIAEKDQELSDLGASSSSLKSQNQSLVDQVHELEVSSADLREKLETYEGSLKQLEEFQDNLMVGLSAGNEHRAGCRRLTDLEAYIPSVEDDFNSAIRDLRDLNFPLLQEFSNKKDASTWDIMDLLRLDDTVAETLGMTHLQPAVNSKWFTPPKRDRVIIGSQALSVALDVLCRGEWKTMRNRNLLNISPFLKDVFVSIEDPFSAEALIEPSVEVPATNVLSTMVIVPPPDPSIFVEDYDNPDPADVVPENTSSGLGREGEIDASAGNGLTLSQLDDEARDAVL</sequence>
<comment type="caution">
    <text evidence="3">The sequence shown here is derived from an EMBL/GenBank/DDBJ whole genome shotgun (WGS) entry which is preliminary data.</text>
</comment>
<accession>A0ABQ4XPZ1</accession>
<dbReference type="Gene3D" id="1.10.287.1490">
    <property type="match status" value="1"/>
</dbReference>
<keyword evidence="4" id="KW-1185">Reference proteome</keyword>
<evidence type="ECO:0000256" key="1">
    <source>
        <dbReference type="SAM" id="Coils"/>
    </source>
</evidence>
<feature type="region of interest" description="Disordered" evidence="2">
    <location>
        <begin position="27"/>
        <end position="54"/>
    </location>
</feature>
<reference evidence="3" key="1">
    <citation type="journal article" date="2022" name="Int. J. Mol. Sci.">
        <title>Draft Genome of Tanacetum Coccineum: Genomic Comparison of Closely Related Tanacetum-Family Plants.</title>
        <authorList>
            <person name="Yamashiro T."/>
            <person name="Shiraishi A."/>
            <person name="Nakayama K."/>
            <person name="Satake H."/>
        </authorList>
    </citation>
    <scope>NUCLEOTIDE SEQUENCE</scope>
</reference>
<feature type="coiled-coil region" evidence="1">
    <location>
        <begin position="125"/>
        <end position="159"/>
    </location>
</feature>
<proteinExistence type="predicted"/>
<evidence type="ECO:0000313" key="3">
    <source>
        <dbReference type="EMBL" id="GJS67449.1"/>
    </source>
</evidence>
<protein>
    <submittedName>
        <fullName evidence="3">Uncharacterized protein</fullName>
    </submittedName>
</protein>